<comment type="caution">
    <text evidence="2">The sequence shown here is derived from an EMBL/GenBank/DDBJ whole genome shotgun (WGS) entry which is preliminary data.</text>
</comment>
<evidence type="ECO:0000259" key="1">
    <source>
        <dbReference type="Pfam" id="PF23961"/>
    </source>
</evidence>
<proteinExistence type="predicted"/>
<dbReference type="Proteomes" id="UP001617427">
    <property type="component" value="Unassembled WGS sequence"/>
</dbReference>
<sequence length="176" mass="19367">MATISITEEQLFTALRDFITSLVDPDLPVIRGLQNRVPTPKGDFVAMSPLSAPPLSTSVQTYDALTDQQTNQQSMQWTAQIDCYGESANDVAAMLVAMTRTPYAAERFATGGLGIQPLYASDPRQLSFVTGESEYQPRWTFELSLQYNPQVTVPQQFADELDLGLINVDVEFPPGA</sequence>
<dbReference type="RefSeq" id="WP_402703578.1">
    <property type="nucleotide sequence ID" value="NZ_JBIUZV010000021.1"/>
</dbReference>
<name>A0ABW8F5E8_9BURK</name>
<dbReference type="Pfam" id="PF23961">
    <property type="entry name" value="Phage_tail_terminator_9"/>
    <property type="match status" value="1"/>
</dbReference>
<keyword evidence="3" id="KW-1185">Reference proteome</keyword>
<accession>A0ABW8F5E8</accession>
<dbReference type="NCBIfam" id="NF047498">
    <property type="entry name" value="LIC_12616_fam"/>
    <property type="match status" value="1"/>
</dbReference>
<gene>
    <name evidence="2" type="ORF">ACIPEN_21975</name>
</gene>
<evidence type="ECO:0000313" key="3">
    <source>
        <dbReference type="Proteomes" id="UP001617427"/>
    </source>
</evidence>
<reference evidence="2 3" key="1">
    <citation type="submission" date="2024-10" db="EMBL/GenBank/DDBJ databases">
        <title>The Natural Products Discovery Center: Release of the First 8490 Sequenced Strains for Exploring Actinobacteria Biosynthetic Diversity.</title>
        <authorList>
            <person name="Kalkreuter E."/>
            <person name="Kautsar S.A."/>
            <person name="Yang D."/>
            <person name="Bader C.D."/>
            <person name="Teijaro C.N."/>
            <person name="Fluegel L."/>
            <person name="Davis C.M."/>
            <person name="Simpson J.R."/>
            <person name="Lauterbach L."/>
            <person name="Steele A.D."/>
            <person name="Gui C."/>
            <person name="Meng S."/>
            <person name="Li G."/>
            <person name="Viehrig K."/>
            <person name="Ye F."/>
            <person name="Su P."/>
            <person name="Kiefer A.F."/>
            <person name="Nichols A."/>
            <person name="Cepeda A.J."/>
            <person name="Yan W."/>
            <person name="Fan B."/>
            <person name="Jiang Y."/>
            <person name="Adhikari A."/>
            <person name="Zheng C.-J."/>
            <person name="Schuster L."/>
            <person name="Cowan T.M."/>
            <person name="Smanski M.J."/>
            <person name="Chevrette M.G."/>
            <person name="De Carvalho L.P.S."/>
            <person name="Shen B."/>
        </authorList>
    </citation>
    <scope>NUCLEOTIDE SEQUENCE [LARGE SCALE GENOMIC DNA]</scope>
    <source>
        <strain evidence="2 3">NPDC087045</strain>
    </source>
</reference>
<organism evidence="2 3">
    <name type="scientific">Herbaspirillum chlorophenolicum</name>
    <dbReference type="NCBI Taxonomy" id="211589"/>
    <lineage>
        <taxon>Bacteria</taxon>
        <taxon>Pseudomonadati</taxon>
        <taxon>Pseudomonadota</taxon>
        <taxon>Betaproteobacteria</taxon>
        <taxon>Burkholderiales</taxon>
        <taxon>Oxalobacteraceae</taxon>
        <taxon>Herbaspirillum</taxon>
    </lineage>
</organism>
<dbReference type="EMBL" id="JBIUZV010000021">
    <property type="protein sequence ID" value="MFJ3048511.1"/>
    <property type="molecule type" value="Genomic_DNA"/>
</dbReference>
<feature type="domain" description="Phage neck terminator protein gp12-like" evidence="1">
    <location>
        <begin position="10"/>
        <end position="163"/>
    </location>
</feature>
<protein>
    <submittedName>
        <fullName evidence="2">LIC_12616 family protein</fullName>
    </submittedName>
</protein>
<dbReference type="InterPro" id="IPR057087">
    <property type="entry name" value="Gp12-like"/>
</dbReference>
<evidence type="ECO:0000313" key="2">
    <source>
        <dbReference type="EMBL" id="MFJ3048511.1"/>
    </source>
</evidence>